<dbReference type="Proteomes" id="UP000191500">
    <property type="component" value="Unassembled WGS sequence"/>
</dbReference>
<name>A0A1V6UHG6_9EURO</name>
<feature type="compositionally biased region" description="Pro residues" evidence="1">
    <location>
        <begin position="215"/>
        <end position="235"/>
    </location>
</feature>
<dbReference type="STRING" id="36646.A0A1V6UHG6"/>
<feature type="compositionally biased region" description="Basic and acidic residues" evidence="1">
    <location>
        <begin position="404"/>
        <end position="427"/>
    </location>
</feature>
<proteinExistence type="predicted"/>
<evidence type="ECO:0000313" key="3">
    <source>
        <dbReference type="Proteomes" id="UP000191500"/>
    </source>
</evidence>
<evidence type="ECO:0000256" key="1">
    <source>
        <dbReference type="SAM" id="MobiDB-lite"/>
    </source>
</evidence>
<comment type="caution">
    <text evidence="2">The sequence shown here is derived from an EMBL/GenBank/DDBJ whole genome shotgun (WGS) entry which is preliminary data.</text>
</comment>
<keyword evidence="3" id="KW-1185">Reference proteome</keyword>
<dbReference type="AlphaFoldDB" id="A0A1V6UHG6"/>
<evidence type="ECO:0000313" key="2">
    <source>
        <dbReference type="EMBL" id="OQE37886.1"/>
    </source>
</evidence>
<feature type="compositionally biased region" description="Pro residues" evidence="1">
    <location>
        <begin position="146"/>
        <end position="155"/>
    </location>
</feature>
<reference evidence="3" key="1">
    <citation type="journal article" date="2017" name="Nat. Microbiol.">
        <title>Global analysis of biosynthetic gene clusters reveals vast potential of secondary metabolite production in Penicillium species.</title>
        <authorList>
            <person name="Nielsen J.C."/>
            <person name="Grijseels S."/>
            <person name="Prigent S."/>
            <person name="Ji B."/>
            <person name="Dainat J."/>
            <person name="Nielsen K.F."/>
            <person name="Frisvad J.C."/>
            <person name="Workman M."/>
            <person name="Nielsen J."/>
        </authorList>
    </citation>
    <scope>NUCLEOTIDE SEQUENCE [LARGE SCALE GENOMIC DNA]</scope>
    <source>
        <strain evidence="3">IBT 31321</strain>
    </source>
</reference>
<dbReference type="EMBL" id="MDDG01000009">
    <property type="protein sequence ID" value="OQE37886.1"/>
    <property type="molecule type" value="Genomic_DNA"/>
</dbReference>
<accession>A0A1V6UHG6</accession>
<protein>
    <submittedName>
        <fullName evidence="2">Uncharacterized protein</fullName>
    </submittedName>
</protein>
<feature type="compositionally biased region" description="Low complexity" evidence="1">
    <location>
        <begin position="393"/>
        <end position="403"/>
    </location>
</feature>
<organism evidence="2 3">
    <name type="scientific">Penicillium coprophilum</name>
    <dbReference type="NCBI Taxonomy" id="36646"/>
    <lineage>
        <taxon>Eukaryota</taxon>
        <taxon>Fungi</taxon>
        <taxon>Dikarya</taxon>
        <taxon>Ascomycota</taxon>
        <taxon>Pezizomycotina</taxon>
        <taxon>Eurotiomycetes</taxon>
        <taxon>Eurotiomycetidae</taxon>
        <taxon>Eurotiales</taxon>
        <taxon>Aspergillaceae</taxon>
        <taxon>Penicillium</taxon>
    </lineage>
</organism>
<feature type="region of interest" description="Disordered" evidence="1">
    <location>
        <begin position="139"/>
        <end position="235"/>
    </location>
</feature>
<feature type="region of interest" description="Disordered" evidence="1">
    <location>
        <begin position="450"/>
        <end position="492"/>
    </location>
</feature>
<gene>
    <name evidence="2" type="ORF">PENCOP_c009G03988</name>
</gene>
<sequence>MSRVTFEFRSRMPPKNENLLFAALGIDINTGRQEQQAVINLVREIYNPMIYDFVHLQGRTDWNSMFRGGNTPEIKLRFTSRHAELPAVVRAHVPDPTELSNRMWDVLRYYRLLDPSWRDYDPTYPTFHASQAVGATAYPTHHAGYNPPPPSPAPLPARLNGRPMRAAAKAASAAIAKDATDSSSDNAHRPRPKGKSKSENPRKARAKSKTKTPPIIAPAPAPVHPAAPAPVPAPAPADIPPLPSISPTIPVIEPSDPLLVRYPSVSSLKSLPPAPGPLPFPPPGRFLPPPIIPRPARPAVTGTDPKIAPLINPPENDRSISRRSVARYVPGHGDVLAAMAAPPQPRIVPGVLENYTKNANNKRSTDEQDPQPQKKLRTAHLSEGKAEWTTFTNLSDSSSNNSERSMDGDGDIRMRDGYKPHNYNVEDKTIGPETKAWGAKVRQYLSVFSRQTPEEEQANTLDVEMKDAGQISEKGEDEDENETTYGSGDEFGVEFGLLPEAEEEEDTEEQVEVE</sequence>
<feature type="compositionally biased region" description="Low complexity" evidence="1">
    <location>
        <begin position="166"/>
        <end position="185"/>
    </location>
</feature>
<feature type="region of interest" description="Disordered" evidence="1">
    <location>
        <begin position="359"/>
        <end position="427"/>
    </location>
</feature>